<organism evidence="2 3">
    <name type="scientific">Trichoderma asperellum (strain ATCC 204424 / CBS 433.97 / NBRC 101777)</name>
    <dbReference type="NCBI Taxonomy" id="1042311"/>
    <lineage>
        <taxon>Eukaryota</taxon>
        <taxon>Fungi</taxon>
        <taxon>Dikarya</taxon>
        <taxon>Ascomycota</taxon>
        <taxon>Pezizomycotina</taxon>
        <taxon>Sordariomycetes</taxon>
        <taxon>Hypocreomycetidae</taxon>
        <taxon>Hypocreales</taxon>
        <taxon>Hypocreaceae</taxon>
        <taxon>Trichoderma</taxon>
    </lineage>
</organism>
<dbReference type="PANTHER" id="PTHR33112">
    <property type="entry name" value="DOMAIN PROTEIN, PUTATIVE-RELATED"/>
    <property type="match status" value="1"/>
</dbReference>
<accession>A0A2T3ZKB3</accession>
<gene>
    <name evidence="2" type="ORF">M441DRAFT_54296</name>
</gene>
<feature type="domain" description="Heterokaryon incompatibility" evidence="1">
    <location>
        <begin position="241"/>
        <end position="351"/>
    </location>
</feature>
<dbReference type="PANTHER" id="PTHR33112:SF16">
    <property type="entry name" value="HETEROKARYON INCOMPATIBILITY DOMAIN-CONTAINING PROTEIN"/>
    <property type="match status" value="1"/>
</dbReference>
<proteinExistence type="predicted"/>
<dbReference type="Pfam" id="PF06985">
    <property type="entry name" value="HET"/>
    <property type="match status" value="1"/>
</dbReference>
<sequence>MSSSFYGRVAPIKRKHAVVANLNCFFCNHLQFDPNFEALHVRQSISSQRTRIEGEPDDYFVTIPTRFLLRDGWEPRNDQELRDCRYCQFLHDALNLFFLEPSMNWIKDATGSWDGLLLVHIRTGFPLVLQCQNVIEFNKLWIHPRADIEVFCHDRSALSVCDFPSMYLELPETEEMLEDRECEDFMNFNMRNCGGAPDRMDDCYATPNRLLHINWYAQEIKLQQLPPGPPGAPGAPEMMEYATLSHCWSETDPNFPRLLKSNMRDWLGGICLDDLPQAIQDAAQVAYTNKVHYLWIESLCVIQDDEVDRVLQKPCVGAYFRDSVITIVAASSASPNDSFLYPRREDWVTKQIEFTAPSGGTATITLRRRYSRPTSPLDATDESSYKSQLKSFRRTGPLYRQQRCYQEALLGTRVISFTSAAITVNCRRHNQCTGDFTSRYKRNNVFGGLVCAYEDPALHKKYLAKYSRTNVFDGMLYTGKGREDTAMWLQAVMQYTARDMTVHPKDKLSGIAGLASMTSMAQKFQYFAGLWTSNLHEGLLWEVRLRPGQTSATRITFSFKKQKAPTFSWASVDAGVYYTEPWNGFFMPDATIVQACSMSKPHDPFGDVDGGYIKLEGRLIKCEVSQTLSGIGAKGKLSVAHFDMEEKEEGLDTPKTKRVPFVADGSLVMVKNRKAIRGLSRKRKKAYSNRACRKINKRKLKSERTPWRNVTFLTRNHYEFRKKSLKHDQKKILGAAYVLCLGWRGVYNYDTDRHEHHNFEGLVLTPSLRYPGAFERIGCIRNVPAAIHGGGERKTITLV</sequence>
<dbReference type="AlphaFoldDB" id="A0A2T3ZKB3"/>
<keyword evidence="3" id="KW-1185">Reference proteome</keyword>
<evidence type="ECO:0000259" key="1">
    <source>
        <dbReference type="Pfam" id="PF06985"/>
    </source>
</evidence>
<reference evidence="2 3" key="1">
    <citation type="submission" date="2016-07" db="EMBL/GenBank/DDBJ databases">
        <title>Multiple horizontal gene transfer events from other fungi enriched the ability of initially mycotrophic Trichoderma (Ascomycota) to feed on dead plant biomass.</title>
        <authorList>
            <consortium name="DOE Joint Genome Institute"/>
            <person name="Aerts A."/>
            <person name="Atanasova L."/>
            <person name="Chenthamara K."/>
            <person name="Zhang J."/>
            <person name="Grujic M."/>
            <person name="Henrissat B."/>
            <person name="Kuo A."/>
            <person name="Salamov A."/>
            <person name="Lipzen A."/>
            <person name="Labutti K."/>
            <person name="Barry K."/>
            <person name="Miao Y."/>
            <person name="Rahimi M.J."/>
            <person name="Shen Q."/>
            <person name="Grigoriev I.V."/>
            <person name="Kubicek C.P."/>
            <person name="Druzhinina I.S."/>
        </authorList>
    </citation>
    <scope>NUCLEOTIDE SEQUENCE [LARGE SCALE GENOMIC DNA]</scope>
    <source>
        <strain evidence="2 3">CBS 433.97</strain>
    </source>
</reference>
<evidence type="ECO:0000313" key="2">
    <source>
        <dbReference type="EMBL" id="PTB45222.1"/>
    </source>
</evidence>
<protein>
    <recommendedName>
        <fullName evidence="1">Heterokaryon incompatibility domain-containing protein</fullName>
    </recommendedName>
</protein>
<dbReference type="InterPro" id="IPR010730">
    <property type="entry name" value="HET"/>
</dbReference>
<dbReference type="Proteomes" id="UP000240493">
    <property type="component" value="Unassembled WGS sequence"/>
</dbReference>
<dbReference type="OrthoDB" id="5347061at2759"/>
<name>A0A2T3ZKB3_TRIA4</name>
<dbReference type="EMBL" id="KZ679257">
    <property type="protein sequence ID" value="PTB45222.1"/>
    <property type="molecule type" value="Genomic_DNA"/>
</dbReference>
<evidence type="ECO:0000313" key="3">
    <source>
        <dbReference type="Proteomes" id="UP000240493"/>
    </source>
</evidence>